<dbReference type="Gene3D" id="1.10.260.40">
    <property type="entry name" value="lambda repressor-like DNA-binding domains"/>
    <property type="match status" value="1"/>
</dbReference>
<comment type="caution">
    <text evidence="2">The sequence shown here is derived from an EMBL/GenBank/DDBJ whole genome shotgun (WGS) entry which is preliminary data.</text>
</comment>
<name>A0ABT5ZB74_9ACTN</name>
<dbReference type="RefSeq" id="WP_275822023.1">
    <property type="nucleotide sequence ID" value="NZ_BAAANM010000041.1"/>
</dbReference>
<dbReference type="SMART" id="SM00530">
    <property type="entry name" value="HTH_XRE"/>
    <property type="match status" value="1"/>
</dbReference>
<feature type="domain" description="HTH cro/C1-type" evidence="1">
    <location>
        <begin position="13"/>
        <end position="68"/>
    </location>
</feature>
<dbReference type="CDD" id="cd00093">
    <property type="entry name" value="HTH_XRE"/>
    <property type="match status" value="1"/>
</dbReference>
<dbReference type="SUPFAM" id="SSF47413">
    <property type="entry name" value="lambda repressor-like DNA-binding domains"/>
    <property type="match status" value="1"/>
</dbReference>
<organism evidence="2 3">
    <name type="scientific">Streptantibioticus ferralitis</name>
    <dbReference type="NCBI Taxonomy" id="236510"/>
    <lineage>
        <taxon>Bacteria</taxon>
        <taxon>Bacillati</taxon>
        <taxon>Actinomycetota</taxon>
        <taxon>Actinomycetes</taxon>
        <taxon>Kitasatosporales</taxon>
        <taxon>Streptomycetaceae</taxon>
        <taxon>Streptantibioticus</taxon>
    </lineage>
</organism>
<sequence length="411" mass="43303">MPDHTDSGIGARVRVARIAAGLTQTELAGLVGRSTRWLEDVEAGRLTLDRYSLIAAIAETCAVDVTYLLGLPYRLAADSGPTAHSYVPALRAVLRRSGLILSGHPGLVPAAPVAAVDRMRQQSQAANRARQGAALPQVASMLPGMIEDLNTAILLRGAETIPALHLLVDAARTARVTLNQLGYPDLAWVAAEVAAGAATRLDDPISKARVAWDRCGALLHQASLREVLAVADAALSDLAPAVATGAREAISLRGALILRCAVASARAGRPDDAWAHIDAARVDANRLGEDWHDLAQQTVFGVANVAVHAAEVGVEIDQPDRGLEYAPPQSVAVIPSRERITHYRIDQARSWHRMGRSAAAVAALRQAGAGAPYQVYGDPMARALVMDLTRTGVPSQAAALSGLVRNMELVG</sequence>
<evidence type="ECO:0000313" key="3">
    <source>
        <dbReference type="Proteomes" id="UP001220022"/>
    </source>
</evidence>
<dbReference type="PROSITE" id="PS50943">
    <property type="entry name" value="HTH_CROC1"/>
    <property type="match status" value="1"/>
</dbReference>
<keyword evidence="3" id="KW-1185">Reference proteome</keyword>
<reference evidence="2 3" key="1">
    <citation type="submission" date="2023-03" db="EMBL/GenBank/DDBJ databases">
        <title>Draft genome sequence of type strain Streptomyces ferralitis JCM 14344.</title>
        <authorList>
            <person name="Klaysubun C."/>
            <person name="Duangmal K."/>
        </authorList>
    </citation>
    <scope>NUCLEOTIDE SEQUENCE [LARGE SCALE GENOMIC DNA]</scope>
    <source>
        <strain evidence="2 3">JCM 14344</strain>
    </source>
</reference>
<dbReference type="InterPro" id="IPR010982">
    <property type="entry name" value="Lambda_DNA-bd_dom_sf"/>
</dbReference>
<accession>A0ABT5ZB74</accession>
<dbReference type="Pfam" id="PF13560">
    <property type="entry name" value="HTH_31"/>
    <property type="match status" value="1"/>
</dbReference>
<gene>
    <name evidence="2" type="ORF">P2L57_36005</name>
</gene>
<proteinExistence type="predicted"/>
<evidence type="ECO:0000259" key="1">
    <source>
        <dbReference type="PROSITE" id="PS50943"/>
    </source>
</evidence>
<dbReference type="Proteomes" id="UP001220022">
    <property type="component" value="Unassembled WGS sequence"/>
</dbReference>
<protein>
    <submittedName>
        <fullName evidence="2">Helix-turn-helix transcriptional regulator</fullName>
    </submittedName>
</protein>
<dbReference type="EMBL" id="JARHTQ010000043">
    <property type="protein sequence ID" value="MDF2260928.1"/>
    <property type="molecule type" value="Genomic_DNA"/>
</dbReference>
<evidence type="ECO:0000313" key="2">
    <source>
        <dbReference type="EMBL" id="MDF2260928.1"/>
    </source>
</evidence>
<dbReference type="InterPro" id="IPR001387">
    <property type="entry name" value="Cro/C1-type_HTH"/>
</dbReference>